<evidence type="ECO:0000256" key="2">
    <source>
        <dbReference type="ARBA" id="ARBA00023125"/>
    </source>
</evidence>
<proteinExistence type="predicted"/>
<keyword evidence="1" id="KW-0805">Transcription regulation</keyword>
<dbReference type="Proteomes" id="UP000316304">
    <property type="component" value="Unassembled WGS sequence"/>
</dbReference>
<dbReference type="Gene3D" id="1.10.10.10">
    <property type="entry name" value="Winged helix-like DNA-binding domain superfamily/Winged helix DNA-binding domain"/>
    <property type="match status" value="1"/>
</dbReference>
<evidence type="ECO:0000256" key="1">
    <source>
        <dbReference type="ARBA" id="ARBA00023015"/>
    </source>
</evidence>
<evidence type="ECO:0000259" key="4">
    <source>
        <dbReference type="PROSITE" id="PS50949"/>
    </source>
</evidence>
<evidence type="ECO:0000313" key="6">
    <source>
        <dbReference type="Proteomes" id="UP000316304"/>
    </source>
</evidence>
<comment type="caution">
    <text evidence="5">The sequence shown here is derived from an EMBL/GenBank/DDBJ whole genome shotgun (WGS) entry which is preliminary data.</text>
</comment>
<dbReference type="InterPro" id="IPR011711">
    <property type="entry name" value="GntR_C"/>
</dbReference>
<dbReference type="Gene3D" id="1.20.120.530">
    <property type="entry name" value="GntR ligand-binding domain-like"/>
    <property type="match status" value="1"/>
</dbReference>
<dbReference type="SMART" id="SM00345">
    <property type="entry name" value="HTH_GNTR"/>
    <property type="match status" value="1"/>
</dbReference>
<dbReference type="AlphaFoldDB" id="A0A5C6CBC1"/>
<dbReference type="RefSeq" id="WP_146595847.1">
    <property type="nucleotide sequence ID" value="NZ_SJPT01000006.1"/>
</dbReference>
<dbReference type="SUPFAM" id="SSF46785">
    <property type="entry name" value="Winged helix' DNA-binding domain"/>
    <property type="match status" value="1"/>
</dbReference>
<gene>
    <name evidence="5" type="primary">csiR</name>
    <name evidence="5" type="ORF">Pla52o_37050</name>
</gene>
<dbReference type="Pfam" id="PF07729">
    <property type="entry name" value="FCD"/>
    <property type="match status" value="1"/>
</dbReference>
<organism evidence="5 6">
    <name type="scientific">Novipirellula galeiformis</name>
    <dbReference type="NCBI Taxonomy" id="2528004"/>
    <lineage>
        <taxon>Bacteria</taxon>
        <taxon>Pseudomonadati</taxon>
        <taxon>Planctomycetota</taxon>
        <taxon>Planctomycetia</taxon>
        <taxon>Pirellulales</taxon>
        <taxon>Pirellulaceae</taxon>
        <taxon>Novipirellula</taxon>
    </lineage>
</organism>
<dbReference type="InterPro" id="IPR036388">
    <property type="entry name" value="WH-like_DNA-bd_sf"/>
</dbReference>
<dbReference type="GO" id="GO:0003677">
    <property type="term" value="F:DNA binding"/>
    <property type="evidence" value="ECO:0007669"/>
    <property type="project" value="UniProtKB-KW"/>
</dbReference>
<accession>A0A5C6CBC1</accession>
<evidence type="ECO:0000313" key="5">
    <source>
        <dbReference type="EMBL" id="TWU21518.1"/>
    </source>
</evidence>
<name>A0A5C6CBC1_9BACT</name>
<dbReference type="OrthoDB" id="114741at2"/>
<keyword evidence="3" id="KW-0804">Transcription</keyword>
<reference evidence="5 6" key="1">
    <citation type="submission" date="2019-02" db="EMBL/GenBank/DDBJ databases">
        <title>Deep-cultivation of Planctomycetes and their phenomic and genomic characterization uncovers novel biology.</title>
        <authorList>
            <person name="Wiegand S."/>
            <person name="Jogler M."/>
            <person name="Boedeker C."/>
            <person name="Pinto D."/>
            <person name="Vollmers J."/>
            <person name="Rivas-Marin E."/>
            <person name="Kohn T."/>
            <person name="Peeters S.H."/>
            <person name="Heuer A."/>
            <person name="Rast P."/>
            <person name="Oberbeckmann S."/>
            <person name="Bunk B."/>
            <person name="Jeske O."/>
            <person name="Meyerdierks A."/>
            <person name="Storesund J.E."/>
            <person name="Kallscheuer N."/>
            <person name="Luecker S."/>
            <person name="Lage O.M."/>
            <person name="Pohl T."/>
            <person name="Merkel B.J."/>
            <person name="Hornburger P."/>
            <person name="Mueller R.-W."/>
            <person name="Bruemmer F."/>
            <person name="Labrenz M."/>
            <person name="Spormann A.M."/>
            <person name="Op Den Camp H."/>
            <person name="Overmann J."/>
            <person name="Amann R."/>
            <person name="Jetten M.S.M."/>
            <person name="Mascher T."/>
            <person name="Medema M.H."/>
            <person name="Devos D.P."/>
            <person name="Kaster A.-K."/>
            <person name="Ovreas L."/>
            <person name="Rohde M."/>
            <person name="Galperin M.Y."/>
            <person name="Jogler C."/>
        </authorList>
    </citation>
    <scope>NUCLEOTIDE SEQUENCE [LARGE SCALE GENOMIC DNA]</scope>
    <source>
        <strain evidence="5 6">Pla52o</strain>
    </source>
</reference>
<dbReference type="SMART" id="SM00895">
    <property type="entry name" value="FCD"/>
    <property type="match status" value="1"/>
</dbReference>
<dbReference type="PROSITE" id="PS50949">
    <property type="entry name" value="HTH_GNTR"/>
    <property type="match status" value="1"/>
</dbReference>
<sequence>MRTETNAHRAYLHLRNKLISGDFEPGTRLLYGPIGKEIGVSATPVREAAGQLANEGLVDLVPNMGAIVRRLDRNALIEIYEVREVIEPATAAMAAKRASPEQLLVIEEELQQMLELTSQHEQSAAQYAGKRIKGRFDKADYRFHMSIIEATGNQALVRTASQSQVLTRVFGIRRHRHDIEAMQRTCKDHQRIFEAIRTGDAEEACQAAVDHIRNGLQASLLEIDAEPETEVNTSEAG</sequence>
<feature type="domain" description="HTH gntR-type" evidence="4">
    <location>
        <begin position="4"/>
        <end position="71"/>
    </location>
</feature>
<dbReference type="Pfam" id="PF00392">
    <property type="entry name" value="GntR"/>
    <property type="match status" value="1"/>
</dbReference>
<dbReference type="SUPFAM" id="SSF48008">
    <property type="entry name" value="GntR ligand-binding domain-like"/>
    <property type="match status" value="1"/>
</dbReference>
<dbReference type="EMBL" id="SJPT01000006">
    <property type="protein sequence ID" value="TWU21518.1"/>
    <property type="molecule type" value="Genomic_DNA"/>
</dbReference>
<protein>
    <submittedName>
        <fullName evidence="5">HTH-type transcriptional repressor CsiR</fullName>
    </submittedName>
</protein>
<dbReference type="InterPro" id="IPR036390">
    <property type="entry name" value="WH_DNA-bd_sf"/>
</dbReference>
<dbReference type="GO" id="GO:0003700">
    <property type="term" value="F:DNA-binding transcription factor activity"/>
    <property type="evidence" value="ECO:0007669"/>
    <property type="project" value="InterPro"/>
</dbReference>
<evidence type="ECO:0000256" key="3">
    <source>
        <dbReference type="ARBA" id="ARBA00023163"/>
    </source>
</evidence>
<dbReference type="InterPro" id="IPR000524">
    <property type="entry name" value="Tscrpt_reg_HTH_GntR"/>
</dbReference>
<dbReference type="InterPro" id="IPR008920">
    <property type="entry name" value="TF_FadR/GntR_C"/>
</dbReference>
<dbReference type="PANTHER" id="PTHR43537:SF24">
    <property type="entry name" value="GLUCONATE OPERON TRANSCRIPTIONAL REPRESSOR"/>
    <property type="match status" value="1"/>
</dbReference>
<dbReference type="PANTHER" id="PTHR43537">
    <property type="entry name" value="TRANSCRIPTIONAL REGULATOR, GNTR FAMILY"/>
    <property type="match status" value="1"/>
</dbReference>
<keyword evidence="6" id="KW-1185">Reference proteome</keyword>
<keyword evidence="2" id="KW-0238">DNA-binding</keyword>